<comment type="caution">
    <text evidence="1">The sequence shown here is derived from an EMBL/GenBank/DDBJ whole genome shotgun (WGS) entry which is preliminary data.</text>
</comment>
<sequence length="314" mass="36865">MYARGPAKLKEDVKIMLNKGVDPLNGLVMIDDLQRLGVFYHFEDEIKRVLEKVFKNFMDKTRHFKAFLGEDIGGMLYLYEASYLSFRDESILEEARDFANRNLERNLKGKDIDQDNALLVSHALELPLHWRMPRLEARWFIDLYERRLNMNPTLLQLAKLDFNIVQATHQEDLKHMLRNVTVINALITTIDDVYDVYGTLDELEIFTNAVERLVADEMKRGDNPKSIQCYMYETGASEEDARKYIKYLIGETWKKMNEDRFKDCPFSQTLVEVAMNFARMYLSMYQYGDGHATQGRETKDRVLSLLINPIPLEY</sequence>
<evidence type="ECO:0000313" key="2">
    <source>
        <dbReference type="Proteomes" id="UP000828048"/>
    </source>
</evidence>
<proteinExistence type="predicted"/>
<accession>A0ACB7YQI0</accession>
<dbReference type="Proteomes" id="UP000828048">
    <property type="component" value="Chromosome 11"/>
</dbReference>
<evidence type="ECO:0000313" key="1">
    <source>
        <dbReference type="EMBL" id="KAH7855448.1"/>
    </source>
</evidence>
<keyword evidence="2" id="KW-1185">Reference proteome</keyword>
<name>A0ACB7YQI0_9ERIC</name>
<protein>
    <submittedName>
        <fullName evidence="1">Uncharacterized protein</fullName>
    </submittedName>
</protein>
<dbReference type="EMBL" id="CM037161">
    <property type="protein sequence ID" value="KAH7855448.1"/>
    <property type="molecule type" value="Genomic_DNA"/>
</dbReference>
<gene>
    <name evidence="1" type="ORF">Vadar_024992</name>
</gene>
<reference evidence="1 2" key="1">
    <citation type="journal article" date="2021" name="Hortic Res">
        <title>High-quality reference genome and annotation aids understanding of berry development for evergreen blueberry (Vaccinium darrowii).</title>
        <authorList>
            <person name="Yu J."/>
            <person name="Hulse-Kemp A.M."/>
            <person name="Babiker E."/>
            <person name="Staton M."/>
        </authorList>
    </citation>
    <scope>NUCLEOTIDE SEQUENCE [LARGE SCALE GENOMIC DNA]</scope>
    <source>
        <strain evidence="2">cv. NJ 8807/NJ 8810</strain>
        <tissue evidence="1">Young leaf</tissue>
    </source>
</reference>
<organism evidence="1 2">
    <name type="scientific">Vaccinium darrowii</name>
    <dbReference type="NCBI Taxonomy" id="229202"/>
    <lineage>
        <taxon>Eukaryota</taxon>
        <taxon>Viridiplantae</taxon>
        <taxon>Streptophyta</taxon>
        <taxon>Embryophyta</taxon>
        <taxon>Tracheophyta</taxon>
        <taxon>Spermatophyta</taxon>
        <taxon>Magnoliopsida</taxon>
        <taxon>eudicotyledons</taxon>
        <taxon>Gunneridae</taxon>
        <taxon>Pentapetalae</taxon>
        <taxon>asterids</taxon>
        <taxon>Ericales</taxon>
        <taxon>Ericaceae</taxon>
        <taxon>Vaccinioideae</taxon>
        <taxon>Vaccinieae</taxon>
        <taxon>Vaccinium</taxon>
    </lineage>
</organism>